<dbReference type="EMBL" id="OBEL01000011">
    <property type="protein sequence ID" value="SNZ21708.1"/>
    <property type="molecule type" value="Genomic_DNA"/>
</dbReference>
<dbReference type="CDD" id="cd00085">
    <property type="entry name" value="HNHc"/>
    <property type="match status" value="1"/>
</dbReference>
<sequence length="120" mass="13994">MTNRTVGEIEALPGMEDYNSRTQWQSLYKTKRWKTERKQFLEQNPLCVRCHERGKVTPATVVDHIKAHKGNLDLFWDWGNWQGLCQADHNSWKQSIEARGYSTQIGPDGFPIDPRHPSNK</sequence>
<keyword evidence="2" id="KW-0378">Hydrolase</keyword>
<dbReference type="GO" id="GO:0008270">
    <property type="term" value="F:zinc ion binding"/>
    <property type="evidence" value="ECO:0007669"/>
    <property type="project" value="InterPro"/>
</dbReference>
<dbReference type="Pfam" id="PF01844">
    <property type="entry name" value="HNH"/>
    <property type="match status" value="1"/>
</dbReference>
<evidence type="ECO:0000256" key="3">
    <source>
        <dbReference type="ARBA" id="ARBA00038412"/>
    </source>
</evidence>
<dbReference type="SMART" id="SM00507">
    <property type="entry name" value="HNHc"/>
    <property type="match status" value="1"/>
</dbReference>
<dbReference type="Proteomes" id="UP000219439">
    <property type="component" value="Unassembled WGS sequence"/>
</dbReference>
<evidence type="ECO:0000313" key="6">
    <source>
        <dbReference type="EMBL" id="SNZ21708.1"/>
    </source>
</evidence>
<dbReference type="InterPro" id="IPR003615">
    <property type="entry name" value="HNH_nuc"/>
</dbReference>
<dbReference type="OrthoDB" id="5292295at2"/>
<dbReference type="AlphaFoldDB" id="A0A285PJW8"/>
<dbReference type="GO" id="GO:0004519">
    <property type="term" value="F:endonuclease activity"/>
    <property type="evidence" value="ECO:0007669"/>
    <property type="project" value="UniProtKB-KW"/>
</dbReference>
<evidence type="ECO:0000313" key="7">
    <source>
        <dbReference type="Proteomes" id="UP000219439"/>
    </source>
</evidence>
<name>A0A285PJW8_9HYPH</name>
<keyword evidence="6" id="KW-0255">Endonuclease</keyword>
<dbReference type="PANTHER" id="PTHR41286">
    <property type="entry name" value="HNH NUCLEASE YAJD-RELATED"/>
    <property type="match status" value="1"/>
</dbReference>
<keyword evidence="1" id="KW-0540">Nuclease</keyword>
<evidence type="ECO:0000256" key="4">
    <source>
        <dbReference type="ARBA" id="ARBA00040194"/>
    </source>
</evidence>
<protein>
    <recommendedName>
        <fullName evidence="4">Putative HNH nuclease YajD</fullName>
    </recommendedName>
</protein>
<dbReference type="GO" id="GO:0005829">
    <property type="term" value="C:cytosol"/>
    <property type="evidence" value="ECO:0007669"/>
    <property type="project" value="TreeGrafter"/>
</dbReference>
<dbReference type="InterPro" id="IPR002711">
    <property type="entry name" value="HNH"/>
</dbReference>
<accession>A0A285PJW8</accession>
<evidence type="ECO:0000256" key="1">
    <source>
        <dbReference type="ARBA" id="ARBA00022722"/>
    </source>
</evidence>
<dbReference type="PANTHER" id="PTHR41286:SF1">
    <property type="entry name" value="HNH NUCLEASE YAJD-RELATED"/>
    <property type="match status" value="1"/>
</dbReference>
<keyword evidence="7" id="KW-1185">Reference proteome</keyword>
<gene>
    <name evidence="6" type="ORF">SAMN06265368_4833</name>
</gene>
<organism evidence="6 7">
    <name type="scientific">Cohaesibacter gelatinilyticus</name>
    <dbReference type="NCBI Taxonomy" id="372072"/>
    <lineage>
        <taxon>Bacteria</taxon>
        <taxon>Pseudomonadati</taxon>
        <taxon>Pseudomonadota</taxon>
        <taxon>Alphaproteobacteria</taxon>
        <taxon>Hyphomicrobiales</taxon>
        <taxon>Cohaesibacteraceae</taxon>
    </lineage>
</organism>
<evidence type="ECO:0000256" key="2">
    <source>
        <dbReference type="ARBA" id="ARBA00022801"/>
    </source>
</evidence>
<dbReference type="GO" id="GO:0003676">
    <property type="term" value="F:nucleic acid binding"/>
    <property type="evidence" value="ECO:0007669"/>
    <property type="project" value="InterPro"/>
</dbReference>
<feature type="domain" description="HNH nuclease" evidence="5">
    <location>
        <begin position="34"/>
        <end position="90"/>
    </location>
</feature>
<comment type="similarity">
    <text evidence="3">Belongs to the HNH nuclease family.</text>
</comment>
<evidence type="ECO:0000259" key="5">
    <source>
        <dbReference type="SMART" id="SM00507"/>
    </source>
</evidence>
<reference evidence="6 7" key="1">
    <citation type="submission" date="2017-09" db="EMBL/GenBank/DDBJ databases">
        <authorList>
            <person name="Ehlers B."/>
            <person name="Leendertz F.H."/>
        </authorList>
    </citation>
    <scope>NUCLEOTIDE SEQUENCE [LARGE SCALE GENOMIC DNA]</scope>
    <source>
        <strain evidence="6 7">DSM 18289</strain>
    </source>
</reference>
<proteinExistence type="inferred from homology"/>
<dbReference type="GO" id="GO:0016787">
    <property type="term" value="F:hydrolase activity"/>
    <property type="evidence" value="ECO:0007669"/>
    <property type="project" value="UniProtKB-KW"/>
</dbReference>
<dbReference type="RefSeq" id="WP_097156085.1">
    <property type="nucleotide sequence ID" value="NZ_OBEL01000011.1"/>
</dbReference>